<organism evidence="3 4">
    <name type="scientific">Gimesia chilikensis</name>
    <dbReference type="NCBI Taxonomy" id="2605989"/>
    <lineage>
        <taxon>Bacteria</taxon>
        <taxon>Pseudomonadati</taxon>
        <taxon>Planctomycetota</taxon>
        <taxon>Planctomycetia</taxon>
        <taxon>Planctomycetales</taxon>
        <taxon>Planctomycetaceae</taxon>
        <taxon>Gimesia</taxon>
    </lineage>
</organism>
<name>A0A517PYL0_9PLAN</name>
<dbReference type="OrthoDB" id="244263at2"/>
<gene>
    <name evidence="3" type="ORF">HG66A1_63020</name>
</gene>
<feature type="region of interest" description="Disordered" evidence="1">
    <location>
        <begin position="1237"/>
        <end position="1277"/>
    </location>
</feature>
<protein>
    <submittedName>
        <fullName evidence="3">Putative assembly protein</fullName>
    </submittedName>
</protein>
<keyword evidence="2" id="KW-1133">Transmembrane helix</keyword>
<dbReference type="InterPro" id="IPR052894">
    <property type="entry name" value="AsmA-related"/>
</dbReference>
<dbReference type="GO" id="GO:0090313">
    <property type="term" value="P:regulation of protein targeting to membrane"/>
    <property type="evidence" value="ECO:0007669"/>
    <property type="project" value="TreeGrafter"/>
</dbReference>
<dbReference type="Proteomes" id="UP000320421">
    <property type="component" value="Chromosome"/>
</dbReference>
<feature type="compositionally biased region" description="Basic and acidic residues" evidence="1">
    <location>
        <begin position="1242"/>
        <end position="1270"/>
    </location>
</feature>
<evidence type="ECO:0000313" key="4">
    <source>
        <dbReference type="Proteomes" id="UP000320421"/>
    </source>
</evidence>
<sequence>MSQSDKKQTAATNNSADTPPEQKKRSFGRTFLILLVIVGILTWFAPQIISRTALKDSILPLVLKRYPADIKTGDVTLGWGQPVSFQNIVLEDFEGRPVVRIKQIQTQKTLWELAKDRKQIGDVNVTGVDSFTYVNSQGIANRDFITALINKGTEEHPEGEPGKEEPPKTGLRQSLKLNLTDLNLFVVNTDQQAKEEETPYLAGMNITVTRPGPRTEPVLVEGNWQEKLAENAGSSKPAEIAFTASVVNADQPDASRSGSLKFKSQFFDLKQLTPMVQAFSPGAYIDGISNSEMEVKWSGTKEAPRFTVKGNWEAAPFVFSAPELIGNDEISTDYAKGNLDLMAADGVLYFKQAEAESQLGKLALQGKINLKDLQHEDRRERLAGLLSSRLKLTGDLDLAEAARQLPETVHLKPGMRITSGNVNFELSNYNPQKPEEAADQTWLVALKTSDLNGVNQGREIRWQQPIELLMRVRREAEQFEIESLRCASDFLKLSGSGNARDLKIQLEADLDLLSQHLEQFVDLQAVALKGKLKGEVDFQIENENWKTQSYLTFQNLQLAAPDRRGWSEPKLELTIDGAGTTDEKQLHVERFIVTLLAGEDSFQAKLKAPTTIERQAEADQKQQVLPFQVQLRGKIASWADRVRPLGSQDLELGGNVQFSSAISIGDEYVAHENTTLDLTNLHIASPSLWIDEPHAELKTAGSWDGKHKTLKLATLAWRSEAVAVNGEGIEVQLPHAEVSTPSLDGKLAFNGDLHQMTSWFQNPAEPPGQKYYGNIQGQANVVVNDQGRMANWRTTIKDFAIEAPRRPDTRVTKEPIASQRNPGWVISWQEPEIRIEGDTRQSLQEDTVALNQMSIHSDMLDLTAKGKIDNWSTTRNIRLAGEVTYDWENLTPLLRSKLGPDVQIVGRETRPFNLNGPLGSPQSQEVEAVALDNIQPRPLYPNTRPLFVPTTRYQDLTGEAGIGWEQANIRGLTSGKTTIEARIKDGQIHITPIDLQVSGGRLRVAPIIRLDVKPAALVFGKGEVIDRFQFTPEMTRNSLRFVAPMIANSTSIQGQFSLSQDYAIIPLDQPALGEARGAMSIQSARVGPGPLFDALAGKIDQVLAMININRDGRLIGPDAIFMQVNNQTVQYHMIDGRVYHSPFQVNMKGITITTTGSVGLDESLDLVAEVGFTNMLPQDSDKPLIKALLSRPLKLPIGGTLKKPKVDMSSVGNYAKQMGVNALDAVLGGGIGSQIQSLFPERTPEEMERIQKEREERRKEREKRREERRLEKLKRKQ</sequence>
<evidence type="ECO:0000313" key="3">
    <source>
        <dbReference type="EMBL" id="QDT24470.1"/>
    </source>
</evidence>
<dbReference type="PANTHER" id="PTHR30441">
    <property type="entry name" value="DUF748 DOMAIN-CONTAINING PROTEIN"/>
    <property type="match status" value="1"/>
</dbReference>
<keyword evidence="2" id="KW-0812">Transmembrane</keyword>
<dbReference type="EMBL" id="CP036266">
    <property type="protein sequence ID" value="QDT24470.1"/>
    <property type="molecule type" value="Genomic_DNA"/>
</dbReference>
<evidence type="ECO:0000256" key="1">
    <source>
        <dbReference type="SAM" id="MobiDB-lite"/>
    </source>
</evidence>
<dbReference type="AlphaFoldDB" id="A0A517PYL0"/>
<accession>A0A517PYL0</accession>
<dbReference type="RefSeq" id="WP_145193178.1">
    <property type="nucleotide sequence ID" value="NZ_CP036266.1"/>
</dbReference>
<evidence type="ECO:0000256" key="2">
    <source>
        <dbReference type="SAM" id="Phobius"/>
    </source>
</evidence>
<dbReference type="PANTHER" id="PTHR30441:SF8">
    <property type="entry name" value="DUF748 DOMAIN-CONTAINING PROTEIN"/>
    <property type="match status" value="1"/>
</dbReference>
<proteinExistence type="predicted"/>
<feature type="region of interest" description="Disordered" evidence="1">
    <location>
        <begin position="1"/>
        <end position="23"/>
    </location>
</feature>
<reference evidence="3 4" key="1">
    <citation type="submission" date="2019-02" db="EMBL/GenBank/DDBJ databases">
        <title>Deep-cultivation of Planctomycetes and their phenomic and genomic characterization uncovers novel biology.</title>
        <authorList>
            <person name="Wiegand S."/>
            <person name="Jogler M."/>
            <person name="Boedeker C."/>
            <person name="Pinto D."/>
            <person name="Vollmers J."/>
            <person name="Rivas-Marin E."/>
            <person name="Kohn T."/>
            <person name="Peeters S.H."/>
            <person name="Heuer A."/>
            <person name="Rast P."/>
            <person name="Oberbeckmann S."/>
            <person name="Bunk B."/>
            <person name="Jeske O."/>
            <person name="Meyerdierks A."/>
            <person name="Storesund J.E."/>
            <person name="Kallscheuer N."/>
            <person name="Luecker S."/>
            <person name="Lage O.M."/>
            <person name="Pohl T."/>
            <person name="Merkel B.J."/>
            <person name="Hornburger P."/>
            <person name="Mueller R.-W."/>
            <person name="Bruemmer F."/>
            <person name="Labrenz M."/>
            <person name="Spormann A.M."/>
            <person name="Op den Camp H."/>
            <person name="Overmann J."/>
            <person name="Amann R."/>
            <person name="Jetten M.S.M."/>
            <person name="Mascher T."/>
            <person name="Medema M.H."/>
            <person name="Devos D.P."/>
            <person name="Kaster A.-K."/>
            <person name="Ovreas L."/>
            <person name="Rohde M."/>
            <person name="Galperin M.Y."/>
            <person name="Jogler C."/>
        </authorList>
    </citation>
    <scope>NUCLEOTIDE SEQUENCE [LARGE SCALE GENOMIC DNA]</scope>
    <source>
        <strain evidence="3 4">HG66A1</strain>
    </source>
</reference>
<keyword evidence="4" id="KW-1185">Reference proteome</keyword>
<keyword evidence="2" id="KW-0472">Membrane</keyword>
<feature type="transmembrane region" description="Helical" evidence="2">
    <location>
        <begin position="31"/>
        <end position="49"/>
    </location>
</feature>
<dbReference type="GO" id="GO:0005886">
    <property type="term" value="C:plasma membrane"/>
    <property type="evidence" value="ECO:0007669"/>
    <property type="project" value="TreeGrafter"/>
</dbReference>